<organism evidence="3">
    <name type="scientific">Graphocephala atropunctata</name>
    <dbReference type="NCBI Taxonomy" id="36148"/>
    <lineage>
        <taxon>Eukaryota</taxon>
        <taxon>Metazoa</taxon>
        <taxon>Ecdysozoa</taxon>
        <taxon>Arthropoda</taxon>
        <taxon>Hexapoda</taxon>
        <taxon>Insecta</taxon>
        <taxon>Pterygota</taxon>
        <taxon>Neoptera</taxon>
        <taxon>Paraneoptera</taxon>
        <taxon>Hemiptera</taxon>
        <taxon>Auchenorrhyncha</taxon>
        <taxon>Membracoidea</taxon>
        <taxon>Cicadellidae</taxon>
        <taxon>Cicadellinae</taxon>
        <taxon>Cicadellini</taxon>
        <taxon>Graphocephala</taxon>
    </lineage>
</organism>
<dbReference type="EMBL" id="GEBQ01005391">
    <property type="protein sequence ID" value="JAT34586.1"/>
    <property type="molecule type" value="Transcribed_RNA"/>
</dbReference>
<evidence type="ECO:0000256" key="1">
    <source>
        <dbReference type="SAM" id="Phobius"/>
    </source>
</evidence>
<name>A0A1B6MF99_9HEMI</name>
<gene>
    <name evidence="3" type="ORF">g.29880</name>
</gene>
<feature type="chain" id="PRO_5008588202" evidence="2">
    <location>
        <begin position="25"/>
        <end position="141"/>
    </location>
</feature>
<keyword evidence="1" id="KW-0472">Membrane</keyword>
<evidence type="ECO:0000256" key="2">
    <source>
        <dbReference type="SAM" id="SignalP"/>
    </source>
</evidence>
<feature type="signal peptide" evidence="2">
    <location>
        <begin position="1"/>
        <end position="24"/>
    </location>
</feature>
<proteinExistence type="predicted"/>
<keyword evidence="1" id="KW-1133">Transmembrane helix</keyword>
<reference evidence="3" key="1">
    <citation type="submission" date="2015-11" db="EMBL/GenBank/DDBJ databases">
        <title>De novo transcriptome assembly of four potential Pierce s Disease insect vectors from Arizona vineyards.</title>
        <authorList>
            <person name="Tassone E.E."/>
        </authorList>
    </citation>
    <scope>NUCLEOTIDE SEQUENCE</scope>
</reference>
<keyword evidence="1" id="KW-0812">Transmembrane</keyword>
<keyword evidence="2" id="KW-0732">Signal</keyword>
<accession>A0A1B6MF99</accession>
<sequence length="141" mass="15177">MSRFFFHISVVLLTVFCLFAGTNGLGNGSGRGQSSFRSGPRKAVYNGLGYANGDHQMKQVSDAKPLESKTSRGMALSAWGIIAVMAGSLLLGTILYYTVLFYPILCKKERKTTQNHRMADIDCCPTAPPAVDSIPALSTPV</sequence>
<feature type="transmembrane region" description="Helical" evidence="1">
    <location>
        <begin position="76"/>
        <end position="102"/>
    </location>
</feature>
<protein>
    <submittedName>
        <fullName evidence="3">Uncharacterized protein</fullName>
    </submittedName>
</protein>
<evidence type="ECO:0000313" key="3">
    <source>
        <dbReference type="EMBL" id="JAT34586.1"/>
    </source>
</evidence>
<dbReference type="AlphaFoldDB" id="A0A1B6MF99"/>